<gene>
    <name evidence="1" type="ORF">XELAEV_18030370mg</name>
</gene>
<organism evidence="1 2">
    <name type="scientific">Xenopus laevis</name>
    <name type="common">African clawed frog</name>
    <dbReference type="NCBI Taxonomy" id="8355"/>
    <lineage>
        <taxon>Eukaryota</taxon>
        <taxon>Metazoa</taxon>
        <taxon>Chordata</taxon>
        <taxon>Craniata</taxon>
        <taxon>Vertebrata</taxon>
        <taxon>Euteleostomi</taxon>
        <taxon>Amphibia</taxon>
        <taxon>Batrachia</taxon>
        <taxon>Anura</taxon>
        <taxon>Pipoidea</taxon>
        <taxon>Pipidae</taxon>
        <taxon>Xenopodinae</taxon>
        <taxon>Xenopus</taxon>
        <taxon>Xenopus</taxon>
    </lineage>
</organism>
<dbReference type="EMBL" id="CM004476">
    <property type="protein sequence ID" value="OCT75197.1"/>
    <property type="molecule type" value="Genomic_DNA"/>
</dbReference>
<name>A0A974HEN5_XENLA</name>
<dbReference type="AlphaFoldDB" id="A0A974HEN5"/>
<proteinExistence type="predicted"/>
<evidence type="ECO:0000313" key="2">
    <source>
        <dbReference type="Proteomes" id="UP000694892"/>
    </source>
</evidence>
<accession>A0A974HEN5</accession>
<reference evidence="2" key="1">
    <citation type="journal article" date="2016" name="Nature">
        <title>Genome evolution in the allotetraploid frog Xenopus laevis.</title>
        <authorList>
            <person name="Session A.M."/>
            <person name="Uno Y."/>
            <person name="Kwon T."/>
            <person name="Chapman J.A."/>
            <person name="Toyoda A."/>
            <person name="Takahashi S."/>
            <person name="Fukui A."/>
            <person name="Hikosaka A."/>
            <person name="Suzuki A."/>
            <person name="Kondo M."/>
            <person name="van Heeringen S.J."/>
            <person name="Quigley I."/>
            <person name="Heinz S."/>
            <person name="Ogino H."/>
            <person name="Ochi H."/>
            <person name="Hellsten U."/>
            <person name="Lyons J.B."/>
            <person name="Simakov O."/>
            <person name="Putnam N."/>
            <person name="Stites J."/>
            <person name="Kuroki Y."/>
            <person name="Tanaka T."/>
            <person name="Michiue T."/>
            <person name="Watanabe M."/>
            <person name="Bogdanovic O."/>
            <person name="Lister R."/>
            <person name="Georgiou G."/>
            <person name="Paranjpe S.S."/>
            <person name="van Kruijsbergen I."/>
            <person name="Shu S."/>
            <person name="Carlson J."/>
            <person name="Kinoshita T."/>
            <person name="Ohta Y."/>
            <person name="Mawaribuchi S."/>
            <person name="Jenkins J."/>
            <person name="Grimwood J."/>
            <person name="Schmutz J."/>
            <person name="Mitros T."/>
            <person name="Mozaffari S.V."/>
            <person name="Suzuki Y."/>
            <person name="Haramoto Y."/>
            <person name="Yamamoto T.S."/>
            <person name="Takagi C."/>
            <person name="Heald R."/>
            <person name="Miller K."/>
            <person name="Haudenschild C."/>
            <person name="Kitzman J."/>
            <person name="Nakayama T."/>
            <person name="Izutsu Y."/>
            <person name="Robert J."/>
            <person name="Fortriede J."/>
            <person name="Burns K."/>
            <person name="Lotay V."/>
            <person name="Karimi K."/>
            <person name="Yasuoka Y."/>
            <person name="Dichmann D.S."/>
            <person name="Flajnik M.F."/>
            <person name="Houston D.W."/>
            <person name="Shendure J."/>
            <person name="DuPasquier L."/>
            <person name="Vize P.D."/>
            <person name="Zorn A.M."/>
            <person name="Ito M."/>
            <person name="Marcotte E.M."/>
            <person name="Wallingford J.B."/>
            <person name="Ito Y."/>
            <person name="Asashima M."/>
            <person name="Ueno N."/>
            <person name="Matsuda Y."/>
            <person name="Veenstra G.J."/>
            <person name="Fujiyama A."/>
            <person name="Harland R.M."/>
            <person name="Taira M."/>
            <person name="Rokhsar D.S."/>
        </authorList>
    </citation>
    <scope>NUCLEOTIDE SEQUENCE [LARGE SCALE GENOMIC DNA]</scope>
    <source>
        <strain evidence="2">J</strain>
    </source>
</reference>
<feature type="non-terminal residue" evidence="1">
    <location>
        <position position="1"/>
    </location>
</feature>
<dbReference type="Proteomes" id="UP000694892">
    <property type="component" value="Chromosome 6L"/>
</dbReference>
<sequence>NWLLERAKGKRKNRQFRQQFYFYIQPIPHLTPAERNRRNPGLSLCYLCAIPVRTGWSWHGRNHLITPSRYTAQGSCKERHSRLVCYKASSDLLGLQQLFI</sequence>
<evidence type="ECO:0000313" key="1">
    <source>
        <dbReference type="EMBL" id="OCT75197.1"/>
    </source>
</evidence>
<protein>
    <submittedName>
        <fullName evidence="1">Uncharacterized protein</fullName>
    </submittedName>
</protein>